<accession>A0A417YYD3</accession>
<keyword evidence="2 3" id="KW-0067">ATP-binding</keyword>
<protein>
    <submittedName>
        <fullName evidence="8">FHA domain-containing protein</fullName>
    </submittedName>
</protein>
<comment type="caution">
    <text evidence="8">The sequence shown here is derived from an EMBL/GenBank/DDBJ whole genome shotgun (WGS) entry which is preliminary data.</text>
</comment>
<evidence type="ECO:0000256" key="1">
    <source>
        <dbReference type="ARBA" id="ARBA00022741"/>
    </source>
</evidence>
<dbReference type="InterPro" id="IPR008984">
    <property type="entry name" value="SMAD_FHA_dom_sf"/>
</dbReference>
<keyword evidence="5" id="KW-1133">Transmembrane helix</keyword>
<evidence type="ECO:0000313" key="9">
    <source>
        <dbReference type="Proteomes" id="UP000284416"/>
    </source>
</evidence>
<keyword evidence="5" id="KW-0812">Transmembrane</keyword>
<dbReference type="InterPro" id="IPR002543">
    <property type="entry name" value="FtsK_dom"/>
</dbReference>
<proteinExistence type="predicted"/>
<evidence type="ECO:0000256" key="3">
    <source>
        <dbReference type="PROSITE-ProRule" id="PRU00289"/>
    </source>
</evidence>
<feature type="transmembrane region" description="Helical" evidence="5">
    <location>
        <begin position="343"/>
        <end position="363"/>
    </location>
</feature>
<dbReference type="Pfam" id="PF00498">
    <property type="entry name" value="FHA"/>
    <property type="match status" value="1"/>
</dbReference>
<dbReference type="PROSITE" id="PS50901">
    <property type="entry name" value="FTSK"/>
    <property type="match status" value="2"/>
</dbReference>
<organism evidence="8 9">
    <name type="scientific">Neobacillus notoginsengisoli</name>
    <dbReference type="NCBI Taxonomy" id="1578198"/>
    <lineage>
        <taxon>Bacteria</taxon>
        <taxon>Bacillati</taxon>
        <taxon>Bacillota</taxon>
        <taxon>Bacilli</taxon>
        <taxon>Bacillales</taxon>
        <taxon>Bacillaceae</taxon>
        <taxon>Neobacillus</taxon>
    </lineage>
</organism>
<dbReference type="GO" id="GO:0005524">
    <property type="term" value="F:ATP binding"/>
    <property type="evidence" value="ECO:0007669"/>
    <property type="project" value="UniProtKB-UniRule"/>
</dbReference>
<evidence type="ECO:0000256" key="4">
    <source>
        <dbReference type="SAM" id="MobiDB-lite"/>
    </source>
</evidence>
<dbReference type="GO" id="GO:0016020">
    <property type="term" value="C:membrane"/>
    <property type="evidence" value="ECO:0007669"/>
    <property type="project" value="UniProtKB-SubCell"/>
</dbReference>
<feature type="binding site" evidence="3">
    <location>
        <begin position="757"/>
        <end position="764"/>
    </location>
    <ligand>
        <name>ATP</name>
        <dbReference type="ChEBI" id="CHEBI:30616"/>
    </ligand>
</feature>
<name>A0A417YYD3_9BACI</name>
<dbReference type="Proteomes" id="UP000284416">
    <property type="component" value="Unassembled WGS sequence"/>
</dbReference>
<feature type="transmembrane region" description="Helical" evidence="5">
    <location>
        <begin position="309"/>
        <end position="331"/>
    </location>
</feature>
<dbReference type="PANTHER" id="PTHR22683">
    <property type="entry name" value="SPORULATION PROTEIN RELATED"/>
    <property type="match status" value="1"/>
</dbReference>
<gene>
    <name evidence="8" type="ORF">D1B31_03915</name>
</gene>
<dbReference type="InterPro" id="IPR050206">
    <property type="entry name" value="FtsK/SpoIIIE/SftA"/>
</dbReference>
<dbReference type="InterPro" id="IPR027417">
    <property type="entry name" value="P-loop_NTPase"/>
</dbReference>
<evidence type="ECO:0000259" key="7">
    <source>
        <dbReference type="PROSITE" id="PS50901"/>
    </source>
</evidence>
<feature type="domain" description="FHA" evidence="6">
    <location>
        <begin position="163"/>
        <end position="212"/>
    </location>
</feature>
<dbReference type="Gene3D" id="2.60.200.20">
    <property type="match status" value="1"/>
</dbReference>
<sequence>MVPAFRQATEVVEQDRLLIFKGGIKIKENEAPEPSPCFIGKLVVSMGGLFMIVTLIHMDRLGSITLPERVTGQYWVSEAADDGSNRKLIGIEGVNGEWVLKSNKDVRVRDSSGQYVRSTILKSLSIYTLSIEQTGSKALIFTEPNTEDRQTFMKFLADGDMDLSIGRAEQNDIILANQFVSASHATLAYRDGQWHITDLSSTNGTFVDGERVAKKSLKFGDMIYIMGFKLIVGNHFVALNNPDGTVTVRGKLKPFISQTPEQVDEEEDEFELPQPDYFYRSPRFKRDLDKPVFKIDSPPPNAIGDEIPIMFLIGPSMTMGMASMATAMFAVNSAMTTGDITRAIPSIVMSVSMLLGTVLWPILTKRYDRRRRRKKEKIRQEKYKAYLDRVAVMFNEEAERQEELFRENHVPVEDCVARIHHVQRNLWERGRGQNDFLKIRAGVGSGRMIADISYSEKKFSIDDDNLQEELYTLCEAPKVLKNIPITLSFFENHISGVIGNRKETVEFAKGLIIQIAALYSYDEVKMVFIYDEAEQDDFGFTKWLPHVWSDDNKFRFIATNQNEVKEVSAYIEKEIEHRSEINESELEDVKPTYIIFALSRPLAIRAEMLKQVYSKKENIHISVVTFYDELKNLPKECTTVVEIEKNSGKLFDKSDITGKSISFVPDIYLNTAPTALSVKLSNVQLDTSGGSFNLPKMVTFLEMFGVGKVEHLNALTRWKDNDPTKSLEAPIGVDTLGETFKLDLHEKFHGPHGLVAGMTGSGKSEFIISYILSLAVNYHPHEVAFILIDYKGGGMAKSFEKLPHTAGIITNLDGAAIKRSLVSIESELKRRQSVFAEASKKVGESNIDIYKYQKQFREGIVDEPLQHLFIISDEFAELKTQQPEFMQKLVSAARIGRSLGVHLILATQKPSGVVDDQIWANSKFRVSLKVQERADSMDMLKRPDAAELTDTGRFYLQVGYNELFEMGQSAWAGAPYYPSDKAVAERDSSVVVIDRNGRTLKEAKMDKRKGKFANPKKQMDVITDYLSHIADEEKIKVRPLWLEPIPAMILLDDVKKRHSIRPTRSFLLDPRNQLGQGANQASQSERDQPAHSANLAGVLPGQAEVSATVEIDPAKGQLQETKMQETPAVSSGIQPAASIVLNPVIGEYDDPARQRQCLFTLPLTEEGNTIVYGVAGSGKTTFLNTMVYSLIHEHTPDEVNIYLLDFSSETLRAFEKAPHVGDVIFSYEGEKVSNLFKMLQSEIGRRKKLFADYGGDLASYVTATGKNMPSIIVAINNFAAFTEIYEEKEEAVSFLSREGTKYGIYFVLTALGTSVVRFRLLQNFKQLITLQLNDESDYSTVVGKTEGLFPSKHKGRGLIRRDDVYEFQIAHVTDDPVPYPFIQEACGKLLTGWKGAFAKKIPILPEKVDIDFLADSIGTGQSLSLPIGVEKNSLNVHHYPFGQSYIHMVLASGDEYVPFLHEFSMLMAERAGLDVTVYDAPQSFGDQEATGITYYSTMKECEEAIGELFNLVVHRNNSYKEALEKGTEPDSFEQKVIVIHSVAALKEALSPEGSEKLNLILERGEARYNLTIIFGEPARNLSGLSFDKWYKRHLTGADGIWVGSGITEQFQLKPAKTTADMREDIGSEFGFSILKGKSVLVKLLSGENEEDDSDE</sequence>
<feature type="compositionally biased region" description="Polar residues" evidence="4">
    <location>
        <begin position="1073"/>
        <end position="1083"/>
    </location>
</feature>
<feature type="region of interest" description="Disordered" evidence="4">
    <location>
        <begin position="1069"/>
        <end position="1091"/>
    </location>
</feature>
<dbReference type="Pfam" id="PF01580">
    <property type="entry name" value="FtsK_SpoIIIE"/>
    <property type="match status" value="2"/>
</dbReference>
<feature type="binding site" evidence="3">
    <location>
        <begin position="1173"/>
        <end position="1180"/>
    </location>
    <ligand>
        <name>ATP</name>
        <dbReference type="ChEBI" id="CHEBI:30616"/>
    </ligand>
</feature>
<dbReference type="InterPro" id="IPR000253">
    <property type="entry name" value="FHA_dom"/>
</dbReference>
<evidence type="ECO:0000256" key="5">
    <source>
        <dbReference type="SAM" id="Phobius"/>
    </source>
</evidence>
<dbReference type="SUPFAM" id="SSF49879">
    <property type="entry name" value="SMAD/FHA domain"/>
    <property type="match status" value="1"/>
</dbReference>
<dbReference type="SMART" id="SM00240">
    <property type="entry name" value="FHA"/>
    <property type="match status" value="1"/>
</dbReference>
<feature type="domain" description="FtsK" evidence="7">
    <location>
        <begin position="737"/>
        <end position="937"/>
    </location>
</feature>
<reference evidence="8 9" key="1">
    <citation type="journal article" date="2017" name="Int. J. Syst. Evol. Microbiol.">
        <title>Bacillus notoginsengisoli sp. nov., a novel bacterium isolated from the rhizosphere of Panax notoginseng.</title>
        <authorList>
            <person name="Zhang M.Y."/>
            <person name="Cheng J."/>
            <person name="Cai Y."/>
            <person name="Zhang T.Y."/>
            <person name="Wu Y.Y."/>
            <person name="Manikprabhu D."/>
            <person name="Li W.J."/>
            <person name="Zhang Y.X."/>
        </authorList>
    </citation>
    <scope>NUCLEOTIDE SEQUENCE [LARGE SCALE GENOMIC DNA]</scope>
    <source>
        <strain evidence="8 9">JCM 30743</strain>
    </source>
</reference>
<keyword evidence="9" id="KW-1185">Reference proteome</keyword>
<feature type="domain" description="FtsK" evidence="7">
    <location>
        <begin position="1154"/>
        <end position="1339"/>
    </location>
</feature>
<evidence type="ECO:0000313" key="8">
    <source>
        <dbReference type="EMBL" id="RHW42741.1"/>
    </source>
</evidence>
<evidence type="ECO:0000256" key="2">
    <source>
        <dbReference type="ARBA" id="ARBA00022840"/>
    </source>
</evidence>
<dbReference type="GO" id="GO:0003677">
    <property type="term" value="F:DNA binding"/>
    <property type="evidence" value="ECO:0007669"/>
    <property type="project" value="InterPro"/>
</dbReference>
<dbReference type="EMBL" id="QWEG01000002">
    <property type="protein sequence ID" value="RHW42741.1"/>
    <property type="molecule type" value="Genomic_DNA"/>
</dbReference>
<dbReference type="PROSITE" id="PS50006">
    <property type="entry name" value="FHA_DOMAIN"/>
    <property type="match status" value="1"/>
</dbReference>
<evidence type="ECO:0000259" key="6">
    <source>
        <dbReference type="PROSITE" id="PS50006"/>
    </source>
</evidence>
<dbReference type="Gene3D" id="3.40.50.300">
    <property type="entry name" value="P-loop containing nucleotide triphosphate hydrolases"/>
    <property type="match status" value="2"/>
</dbReference>
<dbReference type="SUPFAM" id="SSF52540">
    <property type="entry name" value="P-loop containing nucleoside triphosphate hydrolases"/>
    <property type="match status" value="2"/>
</dbReference>
<dbReference type="CDD" id="cd00060">
    <property type="entry name" value="FHA"/>
    <property type="match status" value="1"/>
</dbReference>
<dbReference type="PANTHER" id="PTHR22683:SF1">
    <property type="entry name" value="TYPE VII SECRETION SYSTEM PROTEIN ESSC"/>
    <property type="match status" value="1"/>
</dbReference>
<keyword evidence="1 3" id="KW-0547">Nucleotide-binding</keyword>
<keyword evidence="5" id="KW-0472">Membrane</keyword>